<keyword evidence="1" id="KW-0175">Coiled coil</keyword>
<dbReference type="Proteomes" id="UP001054889">
    <property type="component" value="Unassembled WGS sequence"/>
</dbReference>
<evidence type="ECO:0000256" key="3">
    <source>
        <dbReference type="SAM" id="Phobius"/>
    </source>
</evidence>
<evidence type="ECO:0000256" key="1">
    <source>
        <dbReference type="SAM" id="Coils"/>
    </source>
</evidence>
<organism evidence="4 5">
    <name type="scientific">Eleusine coracana subsp. coracana</name>
    <dbReference type="NCBI Taxonomy" id="191504"/>
    <lineage>
        <taxon>Eukaryota</taxon>
        <taxon>Viridiplantae</taxon>
        <taxon>Streptophyta</taxon>
        <taxon>Embryophyta</taxon>
        <taxon>Tracheophyta</taxon>
        <taxon>Spermatophyta</taxon>
        <taxon>Magnoliopsida</taxon>
        <taxon>Liliopsida</taxon>
        <taxon>Poales</taxon>
        <taxon>Poaceae</taxon>
        <taxon>PACMAD clade</taxon>
        <taxon>Chloridoideae</taxon>
        <taxon>Cynodonteae</taxon>
        <taxon>Eleusininae</taxon>
        <taxon>Eleusine</taxon>
    </lineage>
</organism>
<reference evidence="4" key="2">
    <citation type="submission" date="2021-12" db="EMBL/GenBank/DDBJ databases">
        <title>Resequencing data analysis of finger millet.</title>
        <authorList>
            <person name="Hatakeyama M."/>
            <person name="Aluri S."/>
            <person name="Balachadran M.T."/>
            <person name="Sivarajan S.R."/>
            <person name="Poveda L."/>
            <person name="Shimizu-Inatsugi R."/>
            <person name="Schlapbach R."/>
            <person name="Sreeman S.M."/>
            <person name="Shimizu K.K."/>
        </authorList>
    </citation>
    <scope>NUCLEOTIDE SEQUENCE</scope>
</reference>
<feature type="coiled-coil region" evidence="1">
    <location>
        <begin position="149"/>
        <end position="274"/>
    </location>
</feature>
<sequence length="319" mass="34532">MRLRVTDRYGLLRDGQTMPHPSLDLGGTALPDISQPLHQATRKGEEKERSLSFSSAFPIPFHFHPARRRINLKHTAAAAPKPTWRTATKPLASAAAPNGGAVEEEQVPATHAGKSYAAVVAENPAPNGGGVEEEEKVEAATNGAKSYAAVAARAEIQDLRTAKQELEEKLAEARRENQAIAAEAHRIEGIFMQAREEVTLAEDAAASSEKEAAELRAELERLQTVLKIEKGEHEMDKRKHEEITEEVEAVRQEKLKLEEEIKALKASAAAATTVKDRDASPEAEVPKEVEVAWQGMAAAAAVGAAVTAAVLLAYLRLKR</sequence>
<keyword evidence="5" id="KW-1185">Reference proteome</keyword>
<reference evidence="4" key="1">
    <citation type="journal article" date="2018" name="DNA Res.">
        <title>Multiple hybrid de novo genome assembly of finger millet, an orphan allotetraploid crop.</title>
        <authorList>
            <person name="Hatakeyama M."/>
            <person name="Aluri S."/>
            <person name="Balachadran M.T."/>
            <person name="Sivarajan S.R."/>
            <person name="Patrignani A."/>
            <person name="Gruter S."/>
            <person name="Poveda L."/>
            <person name="Shimizu-Inatsugi R."/>
            <person name="Baeten J."/>
            <person name="Francoijs K.J."/>
            <person name="Nataraja K.N."/>
            <person name="Reddy Y.A.N."/>
            <person name="Phadnis S."/>
            <person name="Ravikumar R.L."/>
            <person name="Schlapbach R."/>
            <person name="Sreeman S.M."/>
            <person name="Shimizu K.K."/>
        </authorList>
    </citation>
    <scope>NUCLEOTIDE SEQUENCE</scope>
</reference>
<gene>
    <name evidence="4" type="primary">gb05088</name>
    <name evidence="4" type="ORF">PR202_gb05088</name>
</gene>
<keyword evidence="3" id="KW-0472">Membrane</keyword>
<dbReference type="EMBL" id="BQKI01000073">
    <property type="protein sequence ID" value="GJN17977.1"/>
    <property type="molecule type" value="Genomic_DNA"/>
</dbReference>
<comment type="caution">
    <text evidence="4">The sequence shown here is derived from an EMBL/GenBank/DDBJ whole genome shotgun (WGS) entry which is preliminary data.</text>
</comment>
<keyword evidence="3" id="KW-1133">Transmembrane helix</keyword>
<proteinExistence type="predicted"/>
<feature type="compositionally biased region" description="Basic and acidic residues" evidence="2">
    <location>
        <begin position="1"/>
        <end position="11"/>
    </location>
</feature>
<accession>A0AAV5E5V7</accession>
<evidence type="ECO:0000313" key="4">
    <source>
        <dbReference type="EMBL" id="GJN17977.1"/>
    </source>
</evidence>
<feature type="region of interest" description="Disordered" evidence="2">
    <location>
        <begin position="1"/>
        <end position="32"/>
    </location>
</feature>
<dbReference type="AlphaFoldDB" id="A0AAV5E5V7"/>
<evidence type="ECO:0000256" key="2">
    <source>
        <dbReference type="SAM" id="MobiDB-lite"/>
    </source>
</evidence>
<evidence type="ECO:0000313" key="5">
    <source>
        <dbReference type="Proteomes" id="UP001054889"/>
    </source>
</evidence>
<keyword evidence="3" id="KW-0812">Transmembrane</keyword>
<protein>
    <submittedName>
        <fullName evidence="4">Uncharacterized protein</fullName>
    </submittedName>
</protein>
<name>A0AAV5E5V7_ELECO</name>
<feature type="transmembrane region" description="Helical" evidence="3">
    <location>
        <begin position="291"/>
        <end position="315"/>
    </location>
</feature>